<dbReference type="SMART" id="SM00100">
    <property type="entry name" value="cNMP"/>
    <property type="match status" value="1"/>
</dbReference>
<evidence type="ECO:0000256" key="1">
    <source>
        <dbReference type="SAM" id="Phobius"/>
    </source>
</evidence>
<keyword evidence="1" id="KW-1133">Transmembrane helix</keyword>
<dbReference type="EMBL" id="CP019948">
    <property type="protein sequence ID" value="ARN82877.1"/>
    <property type="molecule type" value="Genomic_DNA"/>
</dbReference>
<dbReference type="STRING" id="655015.B1812_19340"/>
<organism evidence="3 4">
    <name type="scientific">Methylocystis bryophila</name>
    <dbReference type="NCBI Taxonomy" id="655015"/>
    <lineage>
        <taxon>Bacteria</taxon>
        <taxon>Pseudomonadati</taxon>
        <taxon>Pseudomonadota</taxon>
        <taxon>Alphaproteobacteria</taxon>
        <taxon>Hyphomicrobiales</taxon>
        <taxon>Methylocystaceae</taxon>
        <taxon>Methylocystis</taxon>
    </lineage>
</organism>
<dbReference type="RefSeq" id="WP_085773015.1">
    <property type="nucleotide sequence ID" value="NZ_AP027149.1"/>
</dbReference>
<dbReference type="SUPFAM" id="SSF51206">
    <property type="entry name" value="cAMP-binding domain-like"/>
    <property type="match status" value="1"/>
</dbReference>
<feature type="transmembrane region" description="Helical" evidence="1">
    <location>
        <begin position="6"/>
        <end position="24"/>
    </location>
</feature>
<sequence length="206" mass="23130">MHWTHDFIEALGYLAAAANAYAYVSNTMIPLRIAAILANALFAGYFFLKGVYPLFAFNALLLPLNVWRLLQMKRLITAVRLATEDEFHSDWLRPYMRPKKVPEGVTLYRKDAAADAAYVIVKGRIRVPEKDVSLGPGAMFGELGLFADGQKRTASAVAETDVELLSLRYSDLMQLVTQNPQFGFYLMRLMVRRMQHNVALAALGRG</sequence>
<dbReference type="PROSITE" id="PS50042">
    <property type="entry name" value="CNMP_BINDING_3"/>
    <property type="match status" value="1"/>
</dbReference>
<evidence type="ECO:0000259" key="2">
    <source>
        <dbReference type="PROSITE" id="PS50042"/>
    </source>
</evidence>
<dbReference type="PANTHER" id="PTHR24567">
    <property type="entry name" value="CRP FAMILY TRANSCRIPTIONAL REGULATORY PROTEIN"/>
    <property type="match status" value="1"/>
</dbReference>
<gene>
    <name evidence="3" type="ORF">B1812_19340</name>
</gene>
<dbReference type="InterPro" id="IPR014710">
    <property type="entry name" value="RmlC-like_jellyroll"/>
</dbReference>
<dbReference type="KEGG" id="mbry:B1812_19340"/>
<accession>A0A1W6MZ64</accession>
<dbReference type="InterPro" id="IPR000595">
    <property type="entry name" value="cNMP-bd_dom"/>
</dbReference>
<feature type="transmembrane region" description="Helical" evidence="1">
    <location>
        <begin position="54"/>
        <end position="70"/>
    </location>
</feature>
<dbReference type="OrthoDB" id="8086566at2"/>
<dbReference type="PANTHER" id="PTHR24567:SF68">
    <property type="entry name" value="DNA-BINDING TRANSCRIPTIONAL DUAL REGULATOR CRP"/>
    <property type="match status" value="1"/>
</dbReference>
<dbReference type="InterPro" id="IPR018490">
    <property type="entry name" value="cNMP-bd_dom_sf"/>
</dbReference>
<evidence type="ECO:0000313" key="4">
    <source>
        <dbReference type="Proteomes" id="UP000193978"/>
    </source>
</evidence>
<name>A0A1W6MZ64_9HYPH</name>
<dbReference type="Gene3D" id="2.60.120.10">
    <property type="entry name" value="Jelly Rolls"/>
    <property type="match status" value="1"/>
</dbReference>
<dbReference type="GO" id="GO:0005829">
    <property type="term" value="C:cytosol"/>
    <property type="evidence" value="ECO:0007669"/>
    <property type="project" value="TreeGrafter"/>
</dbReference>
<dbReference type="InterPro" id="IPR018488">
    <property type="entry name" value="cNMP-bd_CS"/>
</dbReference>
<keyword evidence="1" id="KW-0472">Membrane</keyword>
<keyword evidence="4" id="KW-1185">Reference proteome</keyword>
<dbReference type="GO" id="GO:0003700">
    <property type="term" value="F:DNA-binding transcription factor activity"/>
    <property type="evidence" value="ECO:0007669"/>
    <property type="project" value="TreeGrafter"/>
</dbReference>
<reference evidence="3 4" key="1">
    <citation type="submission" date="2017-02" db="EMBL/GenBank/DDBJ databases">
        <authorList>
            <person name="Peterson S.W."/>
        </authorList>
    </citation>
    <scope>NUCLEOTIDE SEQUENCE [LARGE SCALE GENOMIC DNA]</scope>
    <source>
        <strain evidence="3 4">S285</strain>
    </source>
</reference>
<dbReference type="CDD" id="cd00038">
    <property type="entry name" value="CAP_ED"/>
    <property type="match status" value="1"/>
</dbReference>
<dbReference type="Proteomes" id="UP000193978">
    <property type="component" value="Chromosome"/>
</dbReference>
<feature type="domain" description="Cyclic nucleotide-binding" evidence="2">
    <location>
        <begin position="96"/>
        <end position="176"/>
    </location>
</feature>
<dbReference type="Pfam" id="PF00027">
    <property type="entry name" value="cNMP_binding"/>
    <property type="match status" value="1"/>
</dbReference>
<keyword evidence="1" id="KW-0812">Transmembrane</keyword>
<proteinExistence type="predicted"/>
<dbReference type="InterPro" id="IPR050397">
    <property type="entry name" value="Env_Response_Regulators"/>
</dbReference>
<evidence type="ECO:0000313" key="3">
    <source>
        <dbReference type="EMBL" id="ARN82877.1"/>
    </source>
</evidence>
<protein>
    <submittedName>
        <fullName evidence="3">Crp/Fnr family transcriptional regulator</fullName>
    </submittedName>
</protein>
<dbReference type="AlphaFoldDB" id="A0A1W6MZ64"/>
<dbReference type="PROSITE" id="PS00889">
    <property type="entry name" value="CNMP_BINDING_2"/>
    <property type="match status" value="1"/>
</dbReference>